<accession>A0A382T937</accession>
<proteinExistence type="predicted"/>
<sequence length="37" mass="4538">MTLILENLGKLFEPRYKNLDGRIWIQKVLLKKYFNKN</sequence>
<dbReference type="AlphaFoldDB" id="A0A382T937"/>
<protein>
    <submittedName>
        <fullName evidence="1">Uncharacterized protein</fullName>
    </submittedName>
</protein>
<reference evidence="1" key="1">
    <citation type="submission" date="2018-05" db="EMBL/GenBank/DDBJ databases">
        <authorList>
            <person name="Lanie J.A."/>
            <person name="Ng W.-L."/>
            <person name="Kazmierczak K.M."/>
            <person name="Andrzejewski T.M."/>
            <person name="Davidsen T.M."/>
            <person name="Wayne K.J."/>
            <person name="Tettelin H."/>
            <person name="Glass J.I."/>
            <person name="Rusch D."/>
            <person name="Podicherti R."/>
            <person name="Tsui H.-C.T."/>
            <person name="Winkler M.E."/>
        </authorList>
    </citation>
    <scope>NUCLEOTIDE SEQUENCE</scope>
</reference>
<name>A0A382T937_9ZZZZ</name>
<evidence type="ECO:0000313" key="1">
    <source>
        <dbReference type="EMBL" id="SVD18576.1"/>
    </source>
</evidence>
<organism evidence="1">
    <name type="scientific">marine metagenome</name>
    <dbReference type="NCBI Taxonomy" id="408172"/>
    <lineage>
        <taxon>unclassified sequences</taxon>
        <taxon>metagenomes</taxon>
        <taxon>ecological metagenomes</taxon>
    </lineage>
</organism>
<dbReference type="EMBL" id="UINC01134803">
    <property type="protein sequence ID" value="SVD18576.1"/>
    <property type="molecule type" value="Genomic_DNA"/>
</dbReference>
<gene>
    <name evidence="1" type="ORF">METZ01_LOCUS371430</name>
</gene>